<accession>A0A1D2M0J1</accession>
<feature type="region of interest" description="Disordered" evidence="1">
    <location>
        <begin position="1"/>
        <end position="22"/>
    </location>
</feature>
<reference evidence="2 3" key="1">
    <citation type="journal article" date="2016" name="Genome Biol. Evol.">
        <title>Gene Family Evolution Reflects Adaptation to Soil Environmental Stressors in the Genome of the Collembolan Orchesella cincta.</title>
        <authorList>
            <person name="Faddeeva-Vakhrusheva A."/>
            <person name="Derks M.F."/>
            <person name="Anvar S.Y."/>
            <person name="Agamennone V."/>
            <person name="Suring W."/>
            <person name="Smit S."/>
            <person name="van Straalen N.M."/>
            <person name="Roelofs D."/>
        </authorList>
    </citation>
    <scope>NUCLEOTIDE SEQUENCE [LARGE SCALE GENOMIC DNA]</scope>
    <source>
        <tissue evidence="2">Mixed pool</tissue>
    </source>
</reference>
<gene>
    <name evidence="2" type="ORF">Ocin01_20200</name>
</gene>
<name>A0A1D2M0J1_ORCCI</name>
<dbReference type="EMBL" id="LJIJ01008781">
    <property type="protein sequence ID" value="ODM70397.1"/>
    <property type="molecule type" value="Genomic_DNA"/>
</dbReference>
<comment type="caution">
    <text evidence="2">The sequence shown here is derived from an EMBL/GenBank/DDBJ whole genome shotgun (WGS) entry which is preliminary data.</text>
</comment>
<protein>
    <submittedName>
        <fullName evidence="2">Uncharacterized protein</fullName>
    </submittedName>
</protein>
<dbReference type="AlphaFoldDB" id="A0A1D2M0J1"/>
<evidence type="ECO:0000313" key="3">
    <source>
        <dbReference type="Proteomes" id="UP000094527"/>
    </source>
</evidence>
<sequence>MDVMEDAGTGIPEAAERMTSGDHLPDGVAPLLIEELPSRNLLQSRELCQAWEEEWIHQNESISSTLYPPSSIQTFDNDFRNSDKVQEFMEEMRGHPGNPFPTRSIRLSYSFDDEDGWAVRWLEYFTNIGLLLEQFGPHIHFAEICFNEDEESQAALQLQGPEIDALLREGLILLPNLKVVSISGEATACFKTRMSDSSTDLITTSPGAFRNGGLT</sequence>
<organism evidence="2 3">
    <name type="scientific">Orchesella cincta</name>
    <name type="common">Springtail</name>
    <name type="synonym">Podura cincta</name>
    <dbReference type="NCBI Taxonomy" id="48709"/>
    <lineage>
        <taxon>Eukaryota</taxon>
        <taxon>Metazoa</taxon>
        <taxon>Ecdysozoa</taxon>
        <taxon>Arthropoda</taxon>
        <taxon>Hexapoda</taxon>
        <taxon>Collembola</taxon>
        <taxon>Entomobryomorpha</taxon>
        <taxon>Entomobryoidea</taxon>
        <taxon>Orchesellidae</taxon>
        <taxon>Orchesellinae</taxon>
        <taxon>Orchesella</taxon>
    </lineage>
</organism>
<keyword evidence="3" id="KW-1185">Reference proteome</keyword>
<evidence type="ECO:0000256" key="1">
    <source>
        <dbReference type="SAM" id="MobiDB-lite"/>
    </source>
</evidence>
<dbReference type="Proteomes" id="UP000094527">
    <property type="component" value="Unassembled WGS sequence"/>
</dbReference>
<evidence type="ECO:0000313" key="2">
    <source>
        <dbReference type="EMBL" id="ODM70397.1"/>
    </source>
</evidence>
<proteinExistence type="predicted"/>